<gene>
    <name evidence="2" type="ORF">WJX75_005039</name>
</gene>
<evidence type="ECO:0008006" key="4">
    <source>
        <dbReference type="Google" id="ProtNLM"/>
    </source>
</evidence>
<organism evidence="2 3">
    <name type="scientific">Coccomyxa subellipsoidea</name>
    <dbReference type="NCBI Taxonomy" id="248742"/>
    <lineage>
        <taxon>Eukaryota</taxon>
        <taxon>Viridiplantae</taxon>
        <taxon>Chlorophyta</taxon>
        <taxon>core chlorophytes</taxon>
        <taxon>Trebouxiophyceae</taxon>
        <taxon>Trebouxiophyceae incertae sedis</taxon>
        <taxon>Coccomyxaceae</taxon>
        <taxon>Coccomyxa</taxon>
    </lineage>
</organism>
<dbReference type="EMBL" id="JALJOT010000007">
    <property type="protein sequence ID" value="KAK9908944.1"/>
    <property type="molecule type" value="Genomic_DNA"/>
</dbReference>
<name>A0ABR2YPN2_9CHLO</name>
<reference evidence="2 3" key="1">
    <citation type="journal article" date="2024" name="Nat. Commun.">
        <title>Phylogenomics reveals the evolutionary origins of lichenization in chlorophyte algae.</title>
        <authorList>
            <person name="Puginier C."/>
            <person name="Libourel C."/>
            <person name="Otte J."/>
            <person name="Skaloud P."/>
            <person name="Haon M."/>
            <person name="Grisel S."/>
            <person name="Petersen M."/>
            <person name="Berrin J.G."/>
            <person name="Delaux P.M."/>
            <person name="Dal Grande F."/>
            <person name="Keller J."/>
        </authorList>
    </citation>
    <scope>NUCLEOTIDE SEQUENCE [LARGE SCALE GENOMIC DNA]</scope>
    <source>
        <strain evidence="2 3">SAG 216-7</strain>
    </source>
</reference>
<accession>A0ABR2YPN2</accession>
<protein>
    <recommendedName>
        <fullName evidence="4">Peptidase A2 domain-containing protein</fullName>
    </recommendedName>
</protein>
<proteinExistence type="predicted"/>
<keyword evidence="3" id="KW-1185">Reference proteome</keyword>
<evidence type="ECO:0000313" key="3">
    <source>
        <dbReference type="Proteomes" id="UP001491310"/>
    </source>
</evidence>
<dbReference type="Proteomes" id="UP001491310">
    <property type="component" value="Unassembled WGS sequence"/>
</dbReference>
<sequence>MRCDGLGPIKGRNVGYAAGKAVSFGAGYGGGVQGVDALNLVPSTCTIAARFQIQDLAASAGVLHVCIFTPSIAALFEQLEGNRQLGMDLLKEQLEQLRNENAALAPDVKAARAAWLSNTDPQQEPKLEKVYQDLSEKDKQLNSRRAELEAKLPSAGERSPLKQGVSGTRRYQSADRSVGAYIPPRLVSRIANHRGYCSLRLEHNTYTVDQEFLLDAGASLELLLLEDIAQQLHLVQTGCYIEIVGAGGTVRALECQDIKVIAELRDKHTKEVKLTVEKYLTPHVIVDAAPTPDTGPQHAAEYKEEDNSNVVPMNIAATLELRKEKASSVSAPPAVIAAGFDTPLLRRPGLLRLGLEVSLDKNDLYPTRLSFALVPTSLVV</sequence>
<comment type="caution">
    <text evidence="2">The sequence shown here is derived from an EMBL/GenBank/DDBJ whole genome shotgun (WGS) entry which is preliminary data.</text>
</comment>
<evidence type="ECO:0000313" key="2">
    <source>
        <dbReference type="EMBL" id="KAK9908944.1"/>
    </source>
</evidence>
<evidence type="ECO:0000256" key="1">
    <source>
        <dbReference type="SAM" id="MobiDB-lite"/>
    </source>
</evidence>
<feature type="region of interest" description="Disordered" evidence="1">
    <location>
        <begin position="142"/>
        <end position="169"/>
    </location>
</feature>